<keyword evidence="1" id="KW-0732">Signal</keyword>
<dbReference type="AlphaFoldDB" id="A0A853F0I7"/>
<comment type="caution">
    <text evidence="2">The sequence shown here is derived from an EMBL/GenBank/DDBJ whole genome shotgun (WGS) entry which is preliminary data.</text>
</comment>
<organism evidence="2 3">
    <name type="scientific">Candidatus Thiodubiliella endoseptemdiera</name>
    <dbReference type="NCBI Taxonomy" id="2738886"/>
    <lineage>
        <taxon>Bacteria</taxon>
        <taxon>Pseudomonadati</taxon>
        <taxon>Pseudomonadota</taxon>
        <taxon>Gammaproteobacteria</taxon>
        <taxon>Candidatus Pseudothioglobaceae</taxon>
        <taxon>Candidatus Thiodubiliella</taxon>
    </lineage>
</organism>
<dbReference type="PANTHER" id="PTHR44103">
    <property type="entry name" value="PROPROTEIN CONVERTASE P"/>
    <property type="match status" value="1"/>
</dbReference>
<dbReference type="SUPFAM" id="SSF69318">
    <property type="entry name" value="Integrin alpha N-terminal domain"/>
    <property type="match status" value="1"/>
</dbReference>
<dbReference type="Pfam" id="PF13517">
    <property type="entry name" value="FG-GAP_3"/>
    <property type="match status" value="3"/>
</dbReference>
<dbReference type="InterPro" id="IPR013517">
    <property type="entry name" value="FG-GAP"/>
</dbReference>
<proteinExistence type="predicted"/>
<evidence type="ECO:0000256" key="1">
    <source>
        <dbReference type="ARBA" id="ARBA00022729"/>
    </source>
</evidence>
<dbReference type="Proteomes" id="UP000568751">
    <property type="component" value="Unassembled WGS sequence"/>
</dbReference>
<sequence>MVLTKTKLGYIEKTGLGNNPFNGIDVGDFSKPTLADIDGDGDLDLVVGEGAGTLKYYQNTGTTSNPAYEAKTGGNNPFNGIDVGYSSSPTLADIDGDGDLDLVVGESNGTLKYYQNTGTTSNPAYTAKTGGSNPFNGIDAGDSPSPTLADIDGDGDLDLVMGEAYGTLKYYQNTGTTSNPAYEVKTGGSNPFNSIDVGDFSAPTLADIDGDGDLDLVVGKDDGTLKYYQNTGTTSNPTYEAKTGDDNPFNGIDVGRYSAPVLADIDGDGDLDLMVGESDGTLKYYYNQQPSSVDGQAPTLTTQASVILEETSDLVLDFSENIKAGTGSILIKNSSDVTVATINIASDTNKFSIAGDKLTIDVSALGLTDNKLTQGSYYITMDAGTVTDIAGNDAAAITKDTNQWVFATKAFSTTIAWIGADDNYINDSEKDATALSGKVTGIGTLTITKIEFFEGSNTVGTAITSGLPAVAADGIGHSTPGLCHLN</sequence>
<dbReference type="EMBL" id="JACCHT010000001">
    <property type="protein sequence ID" value="NYT27433.1"/>
    <property type="molecule type" value="Genomic_DNA"/>
</dbReference>
<evidence type="ECO:0000313" key="3">
    <source>
        <dbReference type="Proteomes" id="UP000568751"/>
    </source>
</evidence>
<dbReference type="InterPro" id="IPR028994">
    <property type="entry name" value="Integrin_alpha_N"/>
</dbReference>
<reference evidence="2 3" key="1">
    <citation type="submission" date="2020-05" db="EMBL/GenBank/DDBJ databases">
        <title>Horizontal transmission and recombination maintain forever young bacterial symbiont genomes.</title>
        <authorList>
            <person name="Russell S.L."/>
            <person name="Pepper-Tunick E."/>
            <person name="Svedberg J."/>
            <person name="Byrne A."/>
            <person name="Ruelas Castillo J."/>
            <person name="Vollmers C."/>
            <person name="Beinart R.A."/>
            <person name="Corbett-Detig R."/>
        </authorList>
    </citation>
    <scope>NUCLEOTIDE SEQUENCE [LARGE SCALE GENOMIC DNA]</scope>
    <source>
        <strain evidence="2">455</strain>
    </source>
</reference>
<name>A0A853F0I7_9GAMM</name>
<evidence type="ECO:0000313" key="2">
    <source>
        <dbReference type="EMBL" id="NYT27433.1"/>
    </source>
</evidence>
<dbReference type="PANTHER" id="PTHR44103:SF1">
    <property type="entry name" value="PROPROTEIN CONVERTASE P"/>
    <property type="match status" value="1"/>
</dbReference>
<dbReference type="Gene3D" id="2.130.10.130">
    <property type="entry name" value="Integrin alpha, N-terminal"/>
    <property type="match status" value="2"/>
</dbReference>
<protein>
    <submittedName>
        <fullName evidence="2">VCBS repeat-containing protein</fullName>
    </submittedName>
</protein>
<gene>
    <name evidence="2" type="ORF">H0A76_05755</name>
</gene>
<accession>A0A853F0I7</accession>